<evidence type="ECO:0000313" key="1">
    <source>
        <dbReference type="EMBL" id="ORW91957.1"/>
    </source>
</evidence>
<gene>
    <name evidence="1" type="ORF">AWC27_09630</name>
</gene>
<evidence type="ECO:0000313" key="2">
    <source>
        <dbReference type="Proteomes" id="UP000193317"/>
    </source>
</evidence>
<dbReference type="EMBL" id="LQPW01000153">
    <property type="protein sequence ID" value="ORW91957.1"/>
    <property type="molecule type" value="Genomic_DNA"/>
</dbReference>
<keyword evidence="2" id="KW-1185">Reference proteome</keyword>
<organism evidence="1 2">
    <name type="scientific">Mycobacterium szulgai</name>
    <dbReference type="NCBI Taxonomy" id="1787"/>
    <lineage>
        <taxon>Bacteria</taxon>
        <taxon>Bacillati</taxon>
        <taxon>Actinomycetota</taxon>
        <taxon>Actinomycetes</taxon>
        <taxon>Mycobacteriales</taxon>
        <taxon>Mycobacteriaceae</taxon>
        <taxon>Mycobacterium</taxon>
    </lineage>
</organism>
<reference evidence="1 2" key="1">
    <citation type="submission" date="2016-01" db="EMBL/GenBank/DDBJ databases">
        <title>The new phylogeny of the genus Mycobacterium.</title>
        <authorList>
            <person name="Tarcisio F."/>
            <person name="Conor M."/>
            <person name="Antonella G."/>
            <person name="Elisabetta G."/>
            <person name="Giulia F.S."/>
            <person name="Sara T."/>
            <person name="Anna F."/>
            <person name="Clotilde B."/>
            <person name="Roberto B."/>
            <person name="Veronica D.S."/>
            <person name="Fabio R."/>
            <person name="Monica P."/>
            <person name="Olivier J."/>
            <person name="Enrico T."/>
            <person name="Nicola S."/>
        </authorList>
    </citation>
    <scope>NUCLEOTIDE SEQUENCE [LARGE SCALE GENOMIC DNA]</scope>
    <source>
        <strain evidence="1 2">DSM 44166</strain>
    </source>
</reference>
<proteinExistence type="predicted"/>
<protein>
    <submittedName>
        <fullName evidence="1">Uncharacterized protein</fullName>
    </submittedName>
</protein>
<name>A0A1X2DUT0_MYCSZ</name>
<dbReference type="AlphaFoldDB" id="A0A1X2DUT0"/>
<comment type="caution">
    <text evidence="1">The sequence shown here is derived from an EMBL/GenBank/DDBJ whole genome shotgun (WGS) entry which is preliminary data.</text>
</comment>
<accession>A0A1X2DUT0</accession>
<sequence length="75" mass="7864">MVMVGCATGREQGVCNRTQFGGRFDYHDESVLGFFGGEAKEGAAGLLTEYQRPSLLGRRGVISESNPAAVAVVAA</sequence>
<dbReference type="Proteomes" id="UP000193317">
    <property type="component" value="Unassembled WGS sequence"/>
</dbReference>